<evidence type="ECO:0000256" key="8">
    <source>
        <dbReference type="SAM" id="MobiDB-lite"/>
    </source>
</evidence>
<evidence type="ECO:0000256" key="4">
    <source>
        <dbReference type="ARBA" id="ARBA00022737"/>
    </source>
</evidence>
<reference evidence="11 12" key="1">
    <citation type="submission" date="2024-01" db="EMBL/GenBank/DDBJ databases">
        <title>Genome assemblies of Stephania.</title>
        <authorList>
            <person name="Yang L."/>
        </authorList>
    </citation>
    <scope>NUCLEOTIDE SEQUENCE [LARGE SCALE GENOMIC DNA]</scope>
    <source>
        <strain evidence="11">JXDWG</strain>
        <tissue evidence="11">Leaf</tissue>
    </source>
</reference>
<dbReference type="PANTHER" id="PTHR46084:SF14">
    <property type="entry name" value="PROTEIN KINASE DOMAIN-CONTAINING PROTEIN"/>
    <property type="match status" value="1"/>
</dbReference>
<dbReference type="Proteomes" id="UP001419268">
    <property type="component" value="Unassembled WGS sequence"/>
</dbReference>
<keyword evidence="2 9" id="KW-0812">Transmembrane</keyword>
<feature type="region of interest" description="Disordered" evidence="8">
    <location>
        <begin position="270"/>
        <end position="315"/>
    </location>
</feature>
<evidence type="ECO:0000256" key="6">
    <source>
        <dbReference type="ARBA" id="ARBA00023136"/>
    </source>
</evidence>
<dbReference type="AlphaFoldDB" id="A0AAP0J3F5"/>
<organism evidence="11 12">
    <name type="scientific">Stephania cephalantha</name>
    <dbReference type="NCBI Taxonomy" id="152367"/>
    <lineage>
        <taxon>Eukaryota</taxon>
        <taxon>Viridiplantae</taxon>
        <taxon>Streptophyta</taxon>
        <taxon>Embryophyta</taxon>
        <taxon>Tracheophyta</taxon>
        <taxon>Spermatophyta</taxon>
        <taxon>Magnoliopsida</taxon>
        <taxon>Ranunculales</taxon>
        <taxon>Menispermaceae</taxon>
        <taxon>Menispermoideae</taxon>
        <taxon>Cissampelideae</taxon>
        <taxon>Stephania</taxon>
    </lineage>
</organism>
<gene>
    <name evidence="11" type="ORF">Scep_015570</name>
</gene>
<dbReference type="GO" id="GO:0005524">
    <property type="term" value="F:ATP binding"/>
    <property type="evidence" value="ECO:0007669"/>
    <property type="project" value="InterPro"/>
</dbReference>
<evidence type="ECO:0000313" key="12">
    <source>
        <dbReference type="Proteomes" id="UP001419268"/>
    </source>
</evidence>
<dbReference type="SUPFAM" id="SSF56112">
    <property type="entry name" value="Protein kinase-like (PK-like)"/>
    <property type="match status" value="1"/>
</dbReference>
<evidence type="ECO:0000256" key="3">
    <source>
        <dbReference type="ARBA" id="ARBA00022729"/>
    </source>
</evidence>
<evidence type="ECO:0000256" key="2">
    <source>
        <dbReference type="ARBA" id="ARBA00022692"/>
    </source>
</evidence>
<keyword evidence="4" id="KW-0677">Repeat</keyword>
<evidence type="ECO:0000313" key="11">
    <source>
        <dbReference type="EMBL" id="KAK9126724.1"/>
    </source>
</evidence>
<dbReference type="InterPro" id="IPR011009">
    <property type="entry name" value="Kinase-like_dom_sf"/>
</dbReference>
<accession>A0AAP0J3F5</accession>
<proteinExistence type="predicted"/>
<evidence type="ECO:0000256" key="7">
    <source>
        <dbReference type="ARBA" id="ARBA00046288"/>
    </source>
</evidence>
<dbReference type="PANTHER" id="PTHR46084">
    <property type="entry name" value="PROTEIN MALE DISCOVERER 2"/>
    <property type="match status" value="1"/>
</dbReference>
<dbReference type="SUPFAM" id="SSF52058">
    <property type="entry name" value="L domain-like"/>
    <property type="match status" value="1"/>
</dbReference>
<dbReference type="GO" id="GO:0004672">
    <property type="term" value="F:protein kinase activity"/>
    <property type="evidence" value="ECO:0007669"/>
    <property type="project" value="InterPro"/>
</dbReference>
<dbReference type="InterPro" id="IPR013210">
    <property type="entry name" value="LRR_N_plant-typ"/>
</dbReference>
<sequence length="673" mass="74606">MGERWRFNRFWVRFALFLCFLYWSQKLGVCWGINSEGLALLRFRERVRSDPFGALANWRVNEGGDWPCSWFGVECSEGKVVILNLKDLRLKGTLGPELGSLIHVKSIILRNNSFSGLIPNEIKGLKSLEVFDIRCNSFSGPLPSDFRSNPSLSILLLDHNSFFDNLSPELHGFSMLSKLYVDDKQLSTGVLGASHDGDSITWKIAEPDRATYRRMLQERDASSSTKSKFKLIPQRNRFKLEPVLLPLLSPAPAPSPSSLLSPFAPSPLPSANPVGHAPSSVPAPAPSYTTASTDQPNVSSPSPSTSPSRSGGLSSRSKHSAKWIILIGGLGASAVILISIGIFFCRSSKAVIVKPWATGLSGQLQKAFVTGVPKLRRSELEAACEDFSNIIGSLSEGMVYKGTLSSGVEIAVISSTVKSSKSWSKPLEGQFRKKVDVLSKVNHKNFVNLLGFCEEENPFTRIMVFEYAPNGTLFEHLHVKEAEHLDWDMRLRIAMGMAYCLDHMHQLTPPVFHENLCSTSVYLTEDYAAKISDFGFWNDVATTKMGTSSREPTSNPESVIYDFGVVLLEILTGRLPYSENDGFLIDWASDYLRRRKSVRDMVDPTLKSFQEEQLGRLCEVVSWCINPDPKQRPSMREVTACLRGITAVTPDGATPKLSPLWWAELEILSADAS</sequence>
<feature type="transmembrane region" description="Helical" evidence="9">
    <location>
        <begin position="323"/>
        <end position="345"/>
    </location>
</feature>
<dbReference type="GO" id="GO:0012505">
    <property type="term" value="C:endomembrane system"/>
    <property type="evidence" value="ECO:0007669"/>
    <property type="project" value="UniProtKB-SubCell"/>
</dbReference>
<dbReference type="FunFam" id="3.80.10.10:FF:000129">
    <property type="entry name" value="Leucine-rich repeat receptor-like kinase"/>
    <property type="match status" value="1"/>
</dbReference>
<keyword evidence="12" id="KW-1185">Reference proteome</keyword>
<dbReference type="Gene3D" id="3.30.200.20">
    <property type="entry name" value="Phosphorylase Kinase, domain 1"/>
    <property type="match status" value="1"/>
</dbReference>
<evidence type="ECO:0000256" key="5">
    <source>
        <dbReference type="ARBA" id="ARBA00022989"/>
    </source>
</evidence>
<feature type="domain" description="Protein kinase" evidence="10">
    <location>
        <begin position="385"/>
        <end position="657"/>
    </location>
</feature>
<keyword evidence="5 9" id="KW-1133">Transmembrane helix</keyword>
<comment type="caution">
    <text evidence="11">The sequence shown here is derived from an EMBL/GenBank/DDBJ whole genome shotgun (WGS) entry which is preliminary data.</text>
</comment>
<evidence type="ECO:0000256" key="9">
    <source>
        <dbReference type="SAM" id="Phobius"/>
    </source>
</evidence>
<dbReference type="InterPro" id="IPR000719">
    <property type="entry name" value="Prot_kinase_dom"/>
</dbReference>
<dbReference type="InterPro" id="IPR001611">
    <property type="entry name" value="Leu-rich_rpt"/>
</dbReference>
<dbReference type="PROSITE" id="PS50011">
    <property type="entry name" value="PROTEIN_KINASE_DOM"/>
    <property type="match status" value="1"/>
</dbReference>
<dbReference type="Pfam" id="PF08263">
    <property type="entry name" value="LRRNT_2"/>
    <property type="match status" value="1"/>
</dbReference>
<evidence type="ECO:0000259" key="10">
    <source>
        <dbReference type="PROSITE" id="PS50011"/>
    </source>
</evidence>
<dbReference type="Pfam" id="PF13855">
    <property type="entry name" value="LRR_8"/>
    <property type="match status" value="1"/>
</dbReference>
<dbReference type="Pfam" id="PF07714">
    <property type="entry name" value="PK_Tyr_Ser-Thr"/>
    <property type="match status" value="1"/>
</dbReference>
<dbReference type="InterPro" id="IPR001245">
    <property type="entry name" value="Ser-Thr/Tyr_kinase_cat_dom"/>
</dbReference>
<keyword evidence="6 9" id="KW-0472">Membrane</keyword>
<name>A0AAP0J3F5_9MAGN</name>
<protein>
    <recommendedName>
        <fullName evidence="10">Protein kinase domain-containing protein</fullName>
    </recommendedName>
</protein>
<keyword evidence="1" id="KW-0433">Leucine-rich repeat</keyword>
<keyword evidence="3" id="KW-0732">Signal</keyword>
<dbReference type="FunFam" id="3.30.200.20:FF:000489">
    <property type="entry name" value="Inactive receptor-like serine/threonine-protein kinase"/>
    <property type="match status" value="1"/>
</dbReference>
<dbReference type="Gene3D" id="3.80.10.10">
    <property type="entry name" value="Ribonuclease Inhibitor"/>
    <property type="match status" value="1"/>
</dbReference>
<feature type="compositionally biased region" description="Low complexity" evidence="8">
    <location>
        <begin position="277"/>
        <end position="315"/>
    </location>
</feature>
<comment type="subcellular location">
    <subcellularLocation>
        <location evidence="7">Endomembrane system</location>
        <topology evidence="7">Single-pass type I membrane protein</topology>
    </subcellularLocation>
</comment>
<evidence type="ECO:0000256" key="1">
    <source>
        <dbReference type="ARBA" id="ARBA00022614"/>
    </source>
</evidence>
<dbReference type="Gene3D" id="1.10.510.10">
    <property type="entry name" value="Transferase(Phosphotransferase) domain 1"/>
    <property type="match status" value="1"/>
</dbReference>
<dbReference type="InterPro" id="IPR032675">
    <property type="entry name" value="LRR_dom_sf"/>
</dbReference>
<dbReference type="EMBL" id="JBBNAG010000006">
    <property type="protein sequence ID" value="KAK9126724.1"/>
    <property type="molecule type" value="Genomic_DNA"/>
</dbReference>